<name>A0ABN9LPM1_9NEOB</name>
<feature type="domain" description="PDZ" evidence="3">
    <location>
        <begin position="992"/>
        <end position="1073"/>
    </location>
</feature>
<feature type="compositionally biased region" description="Polar residues" evidence="1">
    <location>
        <begin position="905"/>
        <end position="923"/>
    </location>
</feature>
<feature type="compositionally biased region" description="Acidic residues" evidence="1">
    <location>
        <begin position="836"/>
        <end position="850"/>
    </location>
</feature>
<proteinExistence type="predicted"/>
<evidence type="ECO:0000256" key="1">
    <source>
        <dbReference type="SAM" id="MobiDB-lite"/>
    </source>
</evidence>
<evidence type="ECO:0000259" key="3">
    <source>
        <dbReference type="PROSITE" id="PS50106"/>
    </source>
</evidence>
<gene>
    <name evidence="4" type="ORF">RIMI_LOCUS10823635</name>
</gene>
<feature type="domain" description="PDZ" evidence="3">
    <location>
        <begin position="1087"/>
        <end position="1170"/>
    </location>
</feature>
<feature type="compositionally biased region" description="Low complexity" evidence="1">
    <location>
        <begin position="560"/>
        <end position="572"/>
    </location>
</feature>
<dbReference type="InterPro" id="IPR052074">
    <property type="entry name" value="NonRcpt_TyrProt_Phosphatase"/>
</dbReference>
<reference evidence="4" key="1">
    <citation type="submission" date="2023-07" db="EMBL/GenBank/DDBJ databases">
        <authorList>
            <person name="Stuckert A."/>
        </authorList>
    </citation>
    <scope>NUCLEOTIDE SEQUENCE</scope>
</reference>
<organism evidence="4 5">
    <name type="scientific">Ranitomeya imitator</name>
    <name type="common">mimic poison frog</name>
    <dbReference type="NCBI Taxonomy" id="111125"/>
    <lineage>
        <taxon>Eukaryota</taxon>
        <taxon>Metazoa</taxon>
        <taxon>Chordata</taxon>
        <taxon>Craniata</taxon>
        <taxon>Vertebrata</taxon>
        <taxon>Euteleostomi</taxon>
        <taxon>Amphibia</taxon>
        <taxon>Batrachia</taxon>
        <taxon>Anura</taxon>
        <taxon>Neobatrachia</taxon>
        <taxon>Hyloidea</taxon>
        <taxon>Dendrobatidae</taxon>
        <taxon>Dendrobatinae</taxon>
        <taxon>Ranitomeya</taxon>
    </lineage>
</organism>
<dbReference type="CDD" id="cd06696">
    <property type="entry name" value="PDZ4_PTPN13-like"/>
    <property type="match status" value="1"/>
</dbReference>
<feature type="transmembrane region" description="Helical" evidence="2">
    <location>
        <begin position="257"/>
        <end position="277"/>
    </location>
</feature>
<dbReference type="Pfam" id="PF00595">
    <property type="entry name" value="PDZ"/>
    <property type="match status" value="5"/>
</dbReference>
<dbReference type="InterPro" id="IPR001478">
    <property type="entry name" value="PDZ"/>
</dbReference>
<protein>
    <recommendedName>
        <fullName evidence="3">PDZ domain-containing protein</fullName>
    </recommendedName>
</protein>
<dbReference type="PANTHER" id="PTHR46900:SF1">
    <property type="entry name" value="TYROSINE-PROTEIN PHOSPHATASE NON-RECEPTOR TYPE 13"/>
    <property type="match status" value="1"/>
</dbReference>
<dbReference type="EMBL" id="CAUEEQ010023776">
    <property type="protein sequence ID" value="CAJ0945338.1"/>
    <property type="molecule type" value="Genomic_DNA"/>
</dbReference>
<dbReference type="InterPro" id="IPR056924">
    <property type="entry name" value="SH3_Tf2-1"/>
</dbReference>
<dbReference type="Gene3D" id="2.30.42.10">
    <property type="match status" value="5"/>
</dbReference>
<feature type="compositionally biased region" description="Basic and acidic residues" evidence="1">
    <location>
        <begin position="425"/>
        <end position="438"/>
    </location>
</feature>
<feature type="region of interest" description="Disordered" evidence="1">
    <location>
        <begin position="896"/>
        <end position="950"/>
    </location>
</feature>
<sequence length="1219" mass="132999">MVVDDEEKANILNTFFSTVFTVENEMLGEIPRNNENPILRVTNLTQEEVRNRLNKIKIDKSPGPDGIHPRVLRELRQVESSDCPGVDTVVDRLQQIWTHVVDNLTLSQEKAQRFANRRRCVGPRLRVGDLVWLSSRYVPMKVSSPKFKPRFIGPYKISEVINPVSFRLALLLLPSIMCSIGRYCGYIGGLSTAFCNAVDKPLMAVAKAYIRKSLGFLGCVLWVVVLLEDEMTTHLKILDGGAEVLGQNLQAYGAHTAVYYVACVIYYIYLCISFIMFNSCKKNVDLCKFLLIFAVSSLEAMPSKISGCTPEREISLVKLKKDPKYDLGFQIMGGETTGKLDLGIFISSITPGGPADLDGHLKPGDRLISVNSVSLEGVSKQAALDILQNSSEDVTLLVSQPKEKLPKEHQYNGSKSQSCTSFPYKDNEAESSFDEHKRFSGNRRLMSGSSSGISAGKREGSLSSQDSRTESASLSNSHISGLVRNLSKDQATPLSTSAKNSPSVSAKSSNKKSDNRKGKGKSPGLTDSTDFSDRGDSDMDEATYSNSQEQHTVQKEPSLDKSSLTTTKLSTTPLKPGDVFTVALAKKDDSLGISVTGGVNTSVKHGGIYVKAVIPKGAAEADGRIQKGDRVLSVNGTSLEGATHKYAVEMLRNTGQVVTLLLEKGQLPAVKVHAPVTPQCTPLNQAGASKPQNRKNTAPAEYSFITDENMYEVKLVKNSSGLGFSFSREENLIPGPVGSSIVRVKKLFPGQPASESGKINVGDVILKVNGTSLRGLSQQEVISTLRGTSPEVTLLMCRPPSGVLPEIRPVILTPLNSPQQSIPEDQGSKYGSFPQDPEDISDHEDNDELNDPSTRRKNPSRRDSYSDSSGTDEDFIPIQDDTPAWNATVYQTPSASLAPRHAQCDTPNNQEETIRSSFYTPEQTPYKPQFDDSNPPSPVSLDVSPTHSGSIPPVLPSQENLSDSNAFLDTTSSFKNLGLKDLEDYEPEVELHVTLTKSEKGSLGFTVTKANDCIGCYIHDIIQDPAKSDGRLQRGDRLIKVNNVDVSNMSHTEAVNLLRAAPKTVRLVLGRVLDIPKPQVPSHLLPDITLRCNKGNLGLSLAGGPNSSSQVLYVENIKQGSVADLEGTLRPLDIVHYINGESTFNMTLEEVKHTLESALPLVVLKATREGNPVVPNNKNLVNAGSKFNQINGYSSTERLRQIKDNSDVFAQERSQNDNY</sequence>
<feature type="domain" description="PDZ" evidence="3">
    <location>
        <begin position="712"/>
        <end position="800"/>
    </location>
</feature>
<dbReference type="PROSITE" id="PS50106">
    <property type="entry name" value="PDZ"/>
    <property type="match status" value="5"/>
</dbReference>
<keyword evidence="2" id="KW-0472">Membrane</keyword>
<keyword evidence="5" id="KW-1185">Reference proteome</keyword>
<feature type="region of interest" description="Disordered" evidence="1">
    <location>
        <begin position="405"/>
        <end position="478"/>
    </location>
</feature>
<dbReference type="SUPFAM" id="SSF50156">
    <property type="entry name" value="PDZ domain-like"/>
    <property type="match status" value="5"/>
</dbReference>
<keyword evidence="2" id="KW-0812">Transmembrane</keyword>
<evidence type="ECO:0000313" key="5">
    <source>
        <dbReference type="Proteomes" id="UP001176940"/>
    </source>
</evidence>
<dbReference type="Pfam" id="PF24626">
    <property type="entry name" value="SH3_Tf2-1"/>
    <property type="match status" value="1"/>
</dbReference>
<feature type="domain" description="PDZ" evidence="3">
    <location>
        <begin position="316"/>
        <end position="402"/>
    </location>
</feature>
<feature type="compositionally biased region" description="Polar residues" evidence="1">
    <location>
        <begin position="411"/>
        <end position="421"/>
    </location>
</feature>
<evidence type="ECO:0000256" key="2">
    <source>
        <dbReference type="SAM" id="Phobius"/>
    </source>
</evidence>
<keyword evidence="2" id="KW-1133">Transmembrane helix</keyword>
<dbReference type="PANTHER" id="PTHR46900">
    <property type="entry name" value="TYROSINE-PROTEIN PHOSPHATASE NON-RECEPTOR TYPE 13"/>
    <property type="match status" value="1"/>
</dbReference>
<accession>A0ABN9LPM1</accession>
<feature type="domain" description="PDZ" evidence="3">
    <location>
        <begin position="581"/>
        <end position="666"/>
    </location>
</feature>
<dbReference type="Proteomes" id="UP001176940">
    <property type="component" value="Unassembled WGS sequence"/>
</dbReference>
<feature type="compositionally biased region" description="Polar residues" evidence="1">
    <location>
        <begin position="461"/>
        <end position="478"/>
    </location>
</feature>
<feature type="transmembrane region" description="Helical" evidence="2">
    <location>
        <begin position="208"/>
        <end position="227"/>
    </location>
</feature>
<comment type="caution">
    <text evidence="4">The sequence shown here is derived from an EMBL/GenBank/DDBJ whole genome shotgun (WGS) entry which is preliminary data.</text>
</comment>
<dbReference type="SMART" id="SM00228">
    <property type="entry name" value="PDZ"/>
    <property type="match status" value="5"/>
</dbReference>
<dbReference type="CDD" id="cd06695">
    <property type="entry name" value="PDZ3_PTPN13_FRMPD2-like"/>
    <property type="match status" value="1"/>
</dbReference>
<feature type="compositionally biased region" description="Polar residues" evidence="1">
    <location>
        <begin position="490"/>
        <end position="508"/>
    </location>
</feature>
<dbReference type="InterPro" id="IPR036034">
    <property type="entry name" value="PDZ_sf"/>
</dbReference>
<feature type="region of interest" description="Disordered" evidence="1">
    <location>
        <begin position="815"/>
        <end position="879"/>
    </location>
</feature>
<evidence type="ECO:0000313" key="4">
    <source>
        <dbReference type="EMBL" id="CAJ0945338.1"/>
    </source>
</evidence>
<dbReference type="CDD" id="cd23072">
    <property type="entry name" value="PDZ1_PTPN13-like"/>
    <property type="match status" value="1"/>
</dbReference>
<feature type="transmembrane region" description="Helical" evidence="2">
    <location>
        <begin position="168"/>
        <end position="188"/>
    </location>
</feature>
<dbReference type="CDD" id="cd06792">
    <property type="entry name" value="PDZ2-PTPN13_FRMPD2-like"/>
    <property type="match status" value="1"/>
</dbReference>
<feature type="region of interest" description="Disordered" evidence="1">
    <location>
        <begin position="490"/>
        <end position="572"/>
    </location>
</feature>
<dbReference type="Pfam" id="PF16599">
    <property type="entry name" value="PTN13_u3"/>
    <property type="match status" value="1"/>
</dbReference>